<evidence type="ECO:0000256" key="10">
    <source>
        <dbReference type="HAMAP-Rule" id="MF_00042"/>
    </source>
</evidence>
<dbReference type="EMBL" id="VFOR01000001">
    <property type="protein sequence ID" value="TQL63428.1"/>
    <property type="molecule type" value="Genomic_DNA"/>
</dbReference>
<comment type="subcellular location">
    <subcellularLocation>
        <location evidence="10">Cytoplasm</location>
    </subcellularLocation>
</comment>
<dbReference type="InterPro" id="IPR002156">
    <property type="entry name" value="RNaseH_domain"/>
</dbReference>
<evidence type="ECO:0000256" key="5">
    <source>
        <dbReference type="ARBA" id="ARBA00022722"/>
    </source>
</evidence>
<evidence type="ECO:0000313" key="13">
    <source>
        <dbReference type="EMBL" id="TQL63428.1"/>
    </source>
</evidence>
<evidence type="ECO:0000313" key="14">
    <source>
        <dbReference type="Proteomes" id="UP000316196"/>
    </source>
</evidence>
<dbReference type="HAMAP" id="MF_00042">
    <property type="entry name" value="RNase_H"/>
    <property type="match status" value="1"/>
</dbReference>
<dbReference type="InterPro" id="IPR032710">
    <property type="entry name" value="NTF2-like_dom_sf"/>
</dbReference>
<dbReference type="InterPro" id="IPR036397">
    <property type="entry name" value="RNaseH_sf"/>
</dbReference>
<name>A0A542ZSV8_9ACTN</name>
<dbReference type="PANTHER" id="PTHR10642:SF26">
    <property type="entry name" value="RIBONUCLEASE H1"/>
    <property type="match status" value="1"/>
</dbReference>
<keyword evidence="5 10" id="KW-0540">Nuclease</keyword>
<feature type="binding site" evidence="10">
    <location>
        <position position="85"/>
    </location>
    <ligand>
        <name>Mg(2+)</name>
        <dbReference type="ChEBI" id="CHEBI:18420"/>
        <label>1</label>
    </ligand>
</feature>
<feature type="domain" description="RNase H type-1" evidence="12">
    <location>
        <begin position="18"/>
        <end position="157"/>
    </location>
</feature>
<dbReference type="SUPFAM" id="SSF54427">
    <property type="entry name" value="NTF2-like"/>
    <property type="match status" value="1"/>
</dbReference>
<feature type="binding site" evidence="10">
    <location>
        <position position="27"/>
    </location>
    <ligand>
        <name>Mg(2+)</name>
        <dbReference type="ChEBI" id="CHEBI:18420"/>
        <label>1</label>
    </ligand>
</feature>
<dbReference type="PROSITE" id="PS50879">
    <property type="entry name" value="RNASE_H_1"/>
    <property type="match status" value="1"/>
</dbReference>
<keyword evidence="6 10" id="KW-0479">Metal-binding</keyword>
<dbReference type="Pfam" id="PF00075">
    <property type="entry name" value="RNase_H"/>
    <property type="match status" value="1"/>
</dbReference>
<dbReference type="PANTHER" id="PTHR10642">
    <property type="entry name" value="RIBONUCLEASE H1"/>
    <property type="match status" value="1"/>
</dbReference>
<dbReference type="InterPro" id="IPR012337">
    <property type="entry name" value="RNaseH-like_sf"/>
</dbReference>
<dbReference type="OrthoDB" id="7845843at2"/>
<comment type="caution">
    <text evidence="13">The sequence shown here is derived from an EMBL/GenBank/DDBJ whole genome shotgun (WGS) entry which is preliminary data.</text>
</comment>
<dbReference type="GO" id="GO:0043137">
    <property type="term" value="P:DNA replication, removal of RNA primer"/>
    <property type="evidence" value="ECO:0007669"/>
    <property type="project" value="TreeGrafter"/>
</dbReference>
<accession>A0A542ZSV8</accession>
<dbReference type="InterPro" id="IPR022892">
    <property type="entry name" value="RNaseHI"/>
</dbReference>
<evidence type="ECO:0000256" key="9">
    <source>
        <dbReference type="ARBA" id="ARBA00022842"/>
    </source>
</evidence>
<dbReference type="SUPFAM" id="SSF53098">
    <property type="entry name" value="Ribonuclease H-like"/>
    <property type="match status" value="1"/>
</dbReference>
<dbReference type="CDD" id="cd09278">
    <property type="entry name" value="RNase_HI_prokaryote_like"/>
    <property type="match status" value="1"/>
</dbReference>
<sequence>MDENLQFVLASAALHDTIARVITAAADGSALNNPGPAGWAWFIDDTCWAAGGWPSSTNNRGELQAVLDLLHQTAHVDDELTVLCDSQYVINVITKWMSGWKRKGWKKADGRPVLNVDLVQALDEAMLGRNVTFEWVRGHSGHELNEAADKLARAAAEAFRDGTKVKSGPGFPGAGTAPLTTDQELLTEPDDEPELGLPRDGFDGDLFSEVDDADVPKPSDEDIVAAAERSLLTDAVRQDPAQVATLLHAQWTEIGASGRQWTRAEMLAEIGPLPPVDGRPLADTFEVIDTQRLTPDAILLLWRTAGSIRSSVWLRHQDGWLQRFTQGTPQVD</sequence>
<gene>
    <name evidence="10" type="primary">rnhA</name>
    <name evidence="13" type="ORF">FB460_1240</name>
</gene>
<keyword evidence="14" id="KW-1185">Reference proteome</keyword>
<dbReference type="GO" id="GO:0004523">
    <property type="term" value="F:RNA-DNA hybrid ribonuclease activity"/>
    <property type="evidence" value="ECO:0007669"/>
    <property type="project" value="UniProtKB-UniRule"/>
</dbReference>
<dbReference type="EC" id="3.1.26.4" evidence="4 10"/>
<protein>
    <recommendedName>
        <fullName evidence="4 10">Ribonuclease H</fullName>
        <shortName evidence="10">RNase H</shortName>
        <ecNumber evidence="4 10">3.1.26.4</ecNumber>
    </recommendedName>
</protein>
<reference evidence="13 14" key="1">
    <citation type="submission" date="2019-06" db="EMBL/GenBank/DDBJ databases">
        <title>Sequencing the genomes of 1000 actinobacteria strains.</title>
        <authorList>
            <person name="Klenk H.-P."/>
        </authorList>
    </citation>
    <scope>NUCLEOTIDE SEQUENCE [LARGE SCALE GENOMIC DNA]</scope>
    <source>
        <strain evidence="13 14">DSM 8251</strain>
    </source>
</reference>
<evidence type="ECO:0000256" key="7">
    <source>
        <dbReference type="ARBA" id="ARBA00022759"/>
    </source>
</evidence>
<comment type="function">
    <text evidence="10">Endonuclease that specifically degrades the RNA of RNA-DNA hybrids.</text>
</comment>
<evidence type="ECO:0000256" key="11">
    <source>
        <dbReference type="SAM" id="MobiDB-lite"/>
    </source>
</evidence>
<feature type="binding site" evidence="10">
    <location>
        <position position="149"/>
    </location>
    <ligand>
        <name>Mg(2+)</name>
        <dbReference type="ChEBI" id="CHEBI:18420"/>
        <label>2</label>
    </ligand>
</feature>
<dbReference type="GO" id="GO:0003676">
    <property type="term" value="F:nucleic acid binding"/>
    <property type="evidence" value="ECO:0007669"/>
    <property type="project" value="InterPro"/>
</dbReference>
<keyword evidence="9 10" id="KW-0460">Magnesium</keyword>
<dbReference type="InterPro" id="IPR050092">
    <property type="entry name" value="RNase_H"/>
</dbReference>
<evidence type="ECO:0000256" key="8">
    <source>
        <dbReference type="ARBA" id="ARBA00022801"/>
    </source>
</evidence>
<dbReference type="AlphaFoldDB" id="A0A542ZSV8"/>
<keyword evidence="8 10" id="KW-0378">Hydrolase</keyword>
<feature type="compositionally biased region" description="Acidic residues" evidence="11">
    <location>
        <begin position="185"/>
        <end position="194"/>
    </location>
</feature>
<comment type="similarity">
    <text evidence="2 10">Belongs to the RNase H family.</text>
</comment>
<evidence type="ECO:0000256" key="1">
    <source>
        <dbReference type="ARBA" id="ARBA00000077"/>
    </source>
</evidence>
<evidence type="ECO:0000256" key="2">
    <source>
        <dbReference type="ARBA" id="ARBA00005300"/>
    </source>
</evidence>
<evidence type="ECO:0000256" key="4">
    <source>
        <dbReference type="ARBA" id="ARBA00012180"/>
    </source>
</evidence>
<feature type="binding site" evidence="10">
    <location>
        <position position="62"/>
    </location>
    <ligand>
        <name>Mg(2+)</name>
        <dbReference type="ChEBI" id="CHEBI:18420"/>
        <label>1</label>
    </ligand>
</feature>
<comment type="catalytic activity">
    <reaction evidence="1 10">
        <text>Endonucleolytic cleavage to 5'-phosphomonoester.</text>
        <dbReference type="EC" id="3.1.26.4"/>
    </reaction>
</comment>
<dbReference type="Proteomes" id="UP000316196">
    <property type="component" value="Unassembled WGS sequence"/>
</dbReference>
<evidence type="ECO:0000256" key="6">
    <source>
        <dbReference type="ARBA" id="ARBA00022723"/>
    </source>
</evidence>
<dbReference type="InterPro" id="IPR027843">
    <property type="entry name" value="DUF4440"/>
</dbReference>
<feature type="binding site" evidence="10">
    <location>
        <position position="27"/>
    </location>
    <ligand>
        <name>Mg(2+)</name>
        <dbReference type="ChEBI" id="CHEBI:18420"/>
        <label>2</label>
    </ligand>
</feature>
<dbReference type="GO" id="GO:0000287">
    <property type="term" value="F:magnesium ion binding"/>
    <property type="evidence" value="ECO:0007669"/>
    <property type="project" value="UniProtKB-UniRule"/>
</dbReference>
<dbReference type="Gene3D" id="3.30.420.10">
    <property type="entry name" value="Ribonuclease H-like superfamily/Ribonuclease H"/>
    <property type="match status" value="1"/>
</dbReference>
<keyword evidence="10" id="KW-0963">Cytoplasm</keyword>
<comment type="cofactor">
    <cofactor evidence="10">
        <name>Mg(2+)</name>
        <dbReference type="ChEBI" id="CHEBI:18420"/>
    </cofactor>
    <text evidence="10">Binds 1 Mg(2+) ion per subunit. May bind a second metal ion at a regulatory site, or after substrate binding.</text>
</comment>
<evidence type="ECO:0000259" key="12">
    <source>
        <dbReference type="PROSITE" id="PS50879"/>
    </source>
</evidence>
<feature type="region of interest" description="Disordered" evidence="11">
    <location>
        <begin position="162"/>
        <end position="219"/>
    </location>
</feature>
<comment type="subunit">
    <text evidence="3 10">Monomer.</text>
</comment>
<proteinExistence type="inferred from homology"/>
<keyword evidence="7 10" id="KW-0255">Endonuclease</keyword>
<organism evidence="13 14">
    <name type="scientific">Propioniferax innocua</name>
    <dbReference type="NCBI Taxonomy" id="1753"/>
    <lineage>
        <taxon>Bacteria</taxon>
        <taxon>Bacillati</taxon>
        <taxon>Actinomycetota</taxon>
        <taxon>Actinomycetes</taxon>
        <taxon>Propionibacteriales</taxon>
        <taxon>Propionibacteriaceae</taxon>
        <taxon>Propioniferax</taxon>
    </lineage>
</organism>
<evidence type="ECO:0000256" key="3">
    <source>
        <dbReference type="ARBA" id="ARBA00011245"/>
    </source>
</evidence>
<dbReference type="GO" id="GO:0005737">
    <property type="term" value="C:cytoplasm"/>
    <property type="evidence" value="ECO:0007669"/>
    <property type="project" value="UniProtKB-SubCell"/>
</dbReference>
<dbReference type="Pfam" id="PF14534">
    <property type="entry name" value="DUF4440"/>
    <property type="match status" value="1"/>
</dbReference>